<dbReference type="STRING" id="1715692.RUE5091_02552"/>
<dbReference type="AlphaFoldDB" id="A0A0P1IBS8"/>
<dbReference type="Proteomes" id="UP000051260">
    <property type="component" value="Unassembled WGS sequence"/>
</dbReference>
<dbReference type="InterPro" id="IPR013216">
    <property type="entry name" value="Methyltransf_11"/>
</dbReference>
<proteinExistence type="predicted"/>
<dbReference type="CDD" id="cd02440">
    <property type="entry name" value="AdoMet_MTases"/>
    <property type="match status" value="1"/>
</dbReference>
<evidence type="ECO:0000313" key="4">
    <source>
        <dbReference type="Proteomes" id="UP000051260"/>
    </source>
</evidence>
<dbReference type="Gene3D" id="3.40.50.150">
    <property type="entry name" value="Vaccinia Virus protein VP39"/>
    <property type="match status" value="1"/>
</dbReference>
<evidence type="ECO:0000259" key="2">
    <source>
        <dbReference type="Pfam" id="PF08241"/>
    </source>
</evidence>
<organism evidence="3 4">
    <name type="scientific">Ruegeria denitrificans</name>
    <dbReference type="NCBI Taxonomy" id="1715692"/>
    <lineage>
        <taxon>Bacteria</taxon>
        <taxon>Pseudomonadati</taxon>
        <taxon>Pseudomonadota</taxon>
        <taxon>Alphaproteobacteria</taxon>
        <taxon>Rhodobacterales</taxon>
        <taxon>Roseobacteraceae</taxon>
        <taxon>Ruegeria</taxon>
    </lineage>
</organism>
<dbReference type="PANTHER" id="PTHR44068:SF11">
    <property type="entry name" value="GERANYL DIPHOSPHATE 2-C-METHYLTRANSFERASE"/>
    <property type="match status" value="1"/>
</dbReference>
<evidence type="ECO:0000256" key="1">
    <source>
        <dbReference type="ARBA" id="ARBA00022679"/>
    </source>
</evidence>
<dbReference type="EMBL" id="CYUD01000007">
    <property type="protein sequence ID" value="CUK03829.1"/>
    <property type="molecule type" value="Genomic_DNA"/>
</dbReference>
<dbReference type="RefSeq" id="WP_058282244.1">
    <property type="nucleotide sequence ID" value="NZ_CYUD01000007.1"/>
</dbReference>
<sequence>MKEQVSDHYGRSRRLIDQIADDLKAAGIDPKKLRAADFEPIDEFHFRGRQATLELLEKLELAPDANVLDIGSGLGGVTRTIAEEASAKVTGIDLTQEFCDAAKTISDWVGLSEKTMFVQGDATKLSFSDGSFDGAVTVHVAMNIPDKLAVYKEAHRVLKPGARFGIYDILQGEGGDVVYPTPWAMDASISYLATPKEMASLLQDAGFKILDEEDSTAESYEWLKARISKPKSGRTMPVTTQILFGDIANDMIQNQLLALDERRLLTYRFICTA</sequence>
<feature type="domain" description="Methyltransferase type 11" evidence="2">
    <location>
        <begin position="68"/>
        <end position="164"/>
    </location>
</feature>
<dbReference type="InterPro" id="IPR050447">
    <property type="entry name" value="Erg6_SMT_methyltransf"/>
</dbReference>
<name>A0A0P1IBS8_9RHOB</name>
<protein>
    <submittedName>
        <fullName evidence="3">Sarcosine/dimethylglycine N-methyltransferase</fullName>
        <ecNumber evidence="3">2.1.1.157</ecNumber>
    </submittedName>
</protein>
<keyword evidence="4" id="KW-1185">Reference proteome</keyword>
<evidence type="ECO:0000313" key="3">
    <source>
        <dbReference type="EMBL" id="CUK03829.1"/>
    </source>
</evidence>
<dbReference type="EC" id="2.1.1.157" evidence="3"/>
<gene>
    <name evidence="3" type="ORF">RUE5091_02552</name>
</gene>
<keyword evidence="1 3" id="KW-0808">Transferase</keyword>
<dbReference type="SUPFAM" id="SSF53335">
    <property type="entry name" value="S-adenosyl-L-methionine-dependent methyltransferases"/>
    <property type="match status" value="1"/>
</dbReference>
<accession>A0A0P1IBS8</accession>
<dbReference type="InterPro" id="IPR029063">
    <property type="entry name" value="SAM-dependent_MTases_sf"/>
</dbReference>
<dbReference type="PANTHER" id="PTHR44068">
    <property type="entry name" value="ZGC:194242"/>
    <property type="match status" value="1"/>
</dbReference>
<dbReference type="GO" id="GO:0032259">
    <property type="term" value="P:methylation"/>
    <property type="evidence" value="ECO:0007669"/>
    <property type="project" value="UniProtKB-KW"/>
</dbReference>
<dbReference type="Pfam" id="PF08241">
    <property type="entry name" value="Methyltransf_11"/>
    <property type="match status" value="1"/>
</dbReference>
<dbReference type="GO" id="GO:0008757">
    <property type="term" value="F:S-adenosylmethionine-dependent methyltransferase activity"/>
    <property type="evidence" value="ECO:0007669"/>
    <property type="project" value="InterPro"/>
</dbReference>
<dbReference type="OrthoDB" id="9765084at2"/>
<keyword evidence="3" id="KW-0489">Methyltransferase</keyword>
<reference evidence="4" key="1">
    <citation type="submission" date="2015-09" db="EMBL/GenBank/DDBJ databases">
        <authorList>
            <person name="Rodrigo-Torres L."/>
            <person name="Arahal D.R."/>
        </authorList>
    </citation>
    <scope>NUCLEOTIDE SEQUENCE [LARGE SCALE GENOMIC DNA]</scope>
    <source>
        <strain evidence="4">CECT 5091</strain>
    </source>
</reference>